<dbReference type="InterPro" id="IPR036875">
    <property type="entry name" value="Znf_CCHC_sf"/>
</dbReference>
<dbReference type="STRING" id="1573173.A0A162PEK6"/>
<dbReference type="GO" id="GO:0003676">
    <property type="term" value="F:nucleic acid binding"/>
    <property type="evidence" value="ECO:0007669"/>
    <property type="project" value="InterPro"/>
</dbReference>
<reference evidence="1 2" key="1">
    <citation type="submission" date="2015-06" db="EMBL/GenBank/DDBJ databases">
        <title>Survival trade-offs in plant roots during colonization by closely related pathogenic and mutualistic fungi.</title>
        <authorList>
            <person name="Hacquard S."/>
            <person name="Kracher B."/>
            <person name="Hiruma K."/>
            <person name="Weinman A."/>
            <person name="Muench P."/>
            <person name="Garrido Oter R."/>
            <person name="Ver Loren van Themaat E."/>
            <person name="Dallerey J.-F."/>
            <person name="Damm U."/>
            <person name="Henrissat B."/>
            <person name="Lespinet O."/>
            <person name="Thon M."/>
            <person name="Kemen E."/>
            <person name="McHardy A.C."/>
            <person name="Schulze-Lefert P."/>
            <person name="O'Connell R.J."/>
        </authorList>
    </citation>
    <scope>NUCLEOTIDE SEQUENCE [LARGE SCALE GENOMIC DNA]</scope>
    <source>
        <strain evidence="1 2">MAFF 238704</strain>
    </source>
</reference>
<name>A0A162PEK6_COLIC</name>
<protein>
    <submittedName>
        <fullName evidence="1">Uncharacterized protein</fullName>
    </submittedName>
</protein>
<dbReference type="EMBL" id="LFIW01000334">
    <property type="protein sequence ID" value="KZL87053.1"/>
    <property type="molecule type" value="Genomic_DNA"/>
</dbReference>
<comment type="caution">
    <text evidence="1">The sequence shown here is derived from an EMBL/GenBank/DDBJ whole genome shotgun (WGS) entry which is preliminary data.</text>
</comment>
<keyword evidence="2" id="KW-1185">Reference proteome</keyword>
<dbReference type="SUPFAM" id="SSF57756">
    <property type="entry name" value="Retrovirus zinc finger-like domains"/>
    <property type="match status" value="1"/>
</dbReference>
<dbReference type="Proteomes" id="UP000076584">
    <property type="component" value="Unassembled WGS sequence"/>
</dbReference>
<evidence type="ECO:0000313" key="1">
    <source>
        <dbReference type="EMBL" id="KZL87053.1"/>
    </source>
</evidence>
<dbReference type="AlphaFoldDB" id="A0A162PEK6"/>
<dbReference type="GO" id="GO:0008270">
    <property type="term" value="F:zinc ion binding"/>
    <property type="evidence" value="ECO:0007669"/>
    <property type="project" value="InterPro"/>
</dbReference>
<sequence length="522" mass="57964">MTKGCDLPVPAQGDVYTHDGELKITNAAANIFVVYDRQPQGAARSPSSLSVDFVLGNVYLIDSAYFSAFKGSRPRRFGNLIKGLGLDFEGCRRGNTHIKTVYDDVVCVVDNQRGTNCSIGTVAGNLITVLDLSQVFGHPKPHNVAVSYIHGLTLHESHLAYGGGLHRAYSTWASMIFSAASRNSPLEPFESNGIENRQVTSSTGKSTVWGEHAELGQQNLVYHTEQLRDVITNQEKAGQKVLDAKRQAAAAIREISMRKLGLLSLEKDFGTTGHSEHLQSFVSPTPSCGNCLRIGHEVRDCIGPVDVHGFIAACPLCNKKDHLYDQCGSRVKLKKAERKAMDFEYLVMWRQNKAPLRSNICWIVAWVKYECPRMTLPHTKAFALKLSTLKTAITPYPNWRTYRYPTSAAEFKSENHTLSRDPNTVYEDGRRCKLSPGSQSLSSNPGYDTVRKKMEQLGIKLYPETRITIRKASKKKQKKSQSNMDGSRFATGANCTILQRPLPAAPPVHNIASVRVKQEHED</sequence>
<evidence type="ECO:0000313" key="2">
    <source>
        <dbReference type="Proteomes" id="UP000076584"/>
    </source>
</evidence>
<accession>A0A162PEK6</accession>
<organism evidence="1 2">
    <name type="scientific">Colletotrichum incanum</name>
    <name type="common">Soybean anthracnose fungus</name>
    <dbReference type="NCBI Taxonomy" id="1573173"/>
    <lineage>
        <taxon>Eukaryota</taxon>
        <taxon>Fungi</taxon>
        <taxon>Dikarya</taxon>
        <taxon>Ascomycota</taxon>
        <taxon>Pezizomycotina</taxon>
        <taxon>Sordariomycetes</taxon>
        <taxon>Hypocreomycetidae</taxon>
        <taxon>Glomerellales</taxon>
        <taxon>Glomerellaceae</taxon>
        <taxon>Colletotrichum</taxon>
        <taxon>Colletotrichum spaethianum species complex</taxon>
    </lineage>
</organism>
<gene>
    <name evidence="1" type="ORF">CI238_01645</name>
</gene>
<proteinExistence type="predicted"/>